<proteinExistence type="inferred from homology"/>
<dbReference type="EC" id="2.6.1.-" evidence="6"/>
<dbReference type="RefSeq" id="WP_034834036.1">
    <property type="nucleotide sequence ID" value="NZ_JOKH01000001.1"/>
</dbReference>
<dbReference type="OrthoDB" id="9763453at2"/>
<dbReference type="InterPro" id="IPR015424">
    <property type="entry name" value="PyrdxlP-dep_Trfase"/>
</dbReference>
<feature type="domain" description="Aminotransferase class I/classII large" evidence="7">
    <location>
        <begin position="35"/>
        <end position="370"/>
    </location>
</feature>
<dbReference type="AlphaFoldDB" id="A0A081NKK2"/>
<evidence type="ECO:0000256" key="1">
    <source>
        <dbReference type="ARBA" id="ARBA00001933"/>
    </source>
</evidence>
<gene>
    <name evidence="8" type="ORF">GZ78_02730</name>
</gene>
<dbReference type="InterPro" id="IPR004838">
    <property type="entry name" value="NHTrfase_class1_PyrdxlP-BS"/>
</dbReference>
<dbReference type="GO" id="GO:0008483">
    <property type="term" value="F:transaminase activity"/>
    <property type="evidence" value="ECO:0007669"/>
    <property type="project" value="UniProtKB-KW"/>
</dbReference>
<dbReference type="PROSITE" id="PS00105">
    <property type="entry name" value="AA_TRANSFER_CLASS_1"/>
    <property type="match status" value="1"/>
</dbReference>
<comment type="cofactor">
    <cofactor evidence="1 6">
        <name>pyridoxal 5'-phosphate</name>
        <dbReference type="ChEBI" id="CHEBI:597326"/>
    </cofactor>
</comment>
<dbReference type="GO" id="GO:0006520">
    <property type="term" value="P:amino acid metabolic process"/>
    <property type="evidence" value="ECO:0007669"/>
    <property type="project" value="InterPro"/>
</dbReference>
<dbReference type="Gene3D" id="3.40.640.10">
    <property type="entry name" value="Type I PLP-dependent aspartate aminotransferase-like (Major domain)"/>
    <property type="match status" value="1"/>
</dbReference>
<organism evidence="8 9">
    <name type="scientific">Endozoicomonas numazuensis</name>
    <dbReference type="NCBI Taxonomy" id="1137799"/>
    <lineage>
        <taxon>Bacteria</taxon>
        <taxon>Pseudomonadati</taxon>
        <taxon>Pseudomonadota</taxon>
        <taxon>Gammaproteobacteria</taxon>
        <taxon>Oceanospirillales</taxon>
        <taxon>Endozoicomonadaceae</taxon>
        <taxon>Endozoicomonas</taxon>
    </lineage>
</organism>
<evidence type="ECO:0000313" key="9">
    <source>
        <dbReference type="Proteomes" id="UP000028073"/>
    </source>
</evidence>
<name>A0A081NKK2_9GAMM</name>
<dbReference type="Pfam" id="PF00155">
    <property type="entry name" value="Aminotran_1_2"/>
    <property type="match status" value="1"/>
</dbReference>
<comment type="caution">
    <text evidence="8">The sequence shown here is derived from an EMBL/GenBank/DDBJ whole genome shotgun (WGS) entry which is preliminary data.</text>
</comment>
<sequence>MFELDQLSPSVRSLKPSATLKINEESNQLIAQGKSVIKLGLGQSPFPVPEIVVESLQAAAREKDYLPVKGLQPLRATVADYYRGRTGLGFSSDSVLIGPGSKELLFNLQMACQSDLLIPAPSWVSYAPQAQLLGRQVTYLPVSAENRWQIQPDQLDQYCQSNPSKTRLLILNYPSNPTGCGYDAASFKQLAVVARKHKLIIVADEIYAETSFSGQFQSLAEFYPEGTVISSGLSKWCGAGGWRLGLMVFPDELRPLQDAMAVIASETFTSISAPTQYAAITAFTPSSAIDAYLEASRKVLKVISDYMVSRLRDCRLEMEAPEGGFYLFVSFQKWRAMLSRKGIETDETLCARILDETGIAMLPGSDFGMTADQLYTRMAYVDFDGARALSAIGAGISDNFMDEYCPKLVRACDVLSEWLGNK</sequence>
<dbReference type="STRING" id="1137799.GZ78_02730"/>
<dbReference type="Gene3D" id="3.90.1150.10">
    <property type="entry name" value="Aspartate Aminotransferase, domain 1"/>
    <property type="match status" value="1"/>
</dbReference>
<dbReference type="InterPro" id="IPR015421">
    <property type="entry name" value="PyrdxlP-dep_Trfase_major"/>
</dbReference>
<accession>A0A081NKK2</accession>
<dbReference type="PANTHER" id="PTHR46383:SF1">
    <property type="entry name" value="ASPARTATE AMINOTRANSFERASE"/>
    <property type="match status" value="1"/>
</dbReference>
<dbReference type="InterPro" id="IPR050596">
    <property type="entry name" value="AspAT/PAT-like"/>
</dbReference>
<evidence type="ECO:0000259" key="7">
    <source>
        <dbReference type="Pfam" id="PF00155"/>
    </source>
</evidence>
<evidence type="ECO:0000256" key="4">
    <source>
        <dbReference type="ARBA" id="ARBA00022679"/>
    </source>
</evidence>
<dbReference type="eggNOG" id="COG0436">
    <property type="taxonomic scope" value="Bacteria"/>
</dbReference>
<evidence type="ECO:0000256" key="6">
    <source>
        <dbReference type="RuleBase" id="RU000481"/>
    </source>
</evidence>
<comment type="similarity">
    <text evidence="2 6">Belongs to the class-I pyridoxal-phosphate-dependent aminotransferase family.</text>
</comment>
<dbReference type="GO" id="GO:0030170">
    <property type="term" value="F:pyridoxal phosphate binding"/>
    <property type="evidence" value="ECO:0007669"/>
    <property type="project" value="InterPro"/>
</dbReference>
<dbReference type="InterPro" id="IPR015422">
    <property type="entry name" value="PyrdxlP-dep_Trfase_small"/>
</dbReference>
<dbReference type="Proteomes" id="UP000028073">
    <property type="component" value="Unassembled WGS sequence"/>
</dbReference>
<dbReference type="CDD" id="cd00609">
    <property type="entry name" value="AAT_like"/>
    <property type="match status" value="1"/>
</dbReference>
<dbReference type="InterPro" id="IPR004839">
    <property type="entry name" value="Aminotransferase_I/II_large"/>
</dbReference>
<keyword evidence="5" id="KW-0663">Pyridoxal phosphate</keyword>
<evidence type="ECO:0000313" key="8">
    <source>
        <dbReference type="EMBL" id="KEQ18975.1"/>
    </source>
</evidence>
<protein>
    <recommendedName>
        <fullName evidence="6">Aminotransferase</fullName>
        <ecNumber evidence="6">2.6.1.-</ecNumber>
    </recommendedName>
</protein>
<keyword evidence="4 6" id="KW-0808">Transferase</keyword>
<keyword evidence="3 6" id="KW-0032">Aminotransferase</keyword>
<dbReference type="SUPFAM" id="SSF53383">
    <property type="entry name" value="PLP-dependent transferases"/>
    <property type="match status" value="1"/>
</dbReference>
<evidence type="ECO:0000256" key="3">
    <source>
        <dbReference type="ARBA" id="ARBA00022576"/>
    </source>
</evidence>
<dbReference type="EMBL" id="JOKH01000001">
    <property type="protein sequence ID" value="KEQ18975.1"/>
    <property type="molecule type" value="Genomic_DNA"/>
</dbReference>
<evidence type="ECO:0000256" key="2">
    <source>
        <dbReference type="ARBA" id="ARBA00007441"/>
    </source>
</evidence>
<evidence type="ECO:0000256" key="5">
    <source>
        <dbReference type="ARBA" id="ARBA00022898"/>
    </source>
</evidence>
<reference evidence="8 9" key="1">
    <citation type="submission" date="2014-06" db="EMBL/GenBank/DDBJ databases">
        <title>Whole Genome Sequences of Three Symbiotic Endozoicomonas Bacteria.</title>
        <authorList>
            <person name="Neave M.J."/>
            <person name="Apprill A."/>
            <person name="Voolstra C.R."/>
        </authorList>
    </citation>
    <scope>NUCLEOTIDE SEQUENCE [LARGE SCALE GENOMIC DNA]</scope>
    <source>
        <strain evidence="8 9">DSM 25634</strain>
    </source>
</reference>
<keyword evidence="9" id="KW-1185">Reference proteome</keyword>
<dbReference type="PANTHER" id="PTHR46383">
    <property type="entry name" value="ASPARTATE AMINOTRANSFERASE"/>
    <property type="match status" value="1"/>
</dbReference>